<dbReference type="GO" id="GO:0016020">
    <property type="term" value="C:membrane"/>
    <property type="evidence" value="ECO:0007669"/>
    <property type="project" value="UniProtKB-SubCell"/>
</dbReference>
<comment type="caution">
    <text evidence="10">The sequence shown here is derived from an EMBL/GenBank/DDBJ whole genome shotgun (WGS) entry which is preliminary data.</text>
</comment>
<keyword evidence="3 9" id="KW-0813">Transport</keyword>
<evidence type="ECO:0000256" key="1">
    <source>
        <dbReference type="ARBA" id="ARBA00004141"/>
    </source>
</evidence>
<evidence type="ECO:0000256" key="3">
    <source>
        <dbReference type="ARBA" id="ARBA00022448"/>
    </source>
</evidence>
<evidence type="ECO:0000256" key="5">
    <source>
        <dbReference type="ARBA" id="ARBA00022737"/>
    </source>
</evidence>
<organism evidence="10 11">
    <name type="scientific">Vitis vinifera</name>
    <name type="common">Grape</name>
    <dbReference type="NCBI Taxonomy" id="29760"/>
    <lineage>
        <taxon>Eukaryota</taxon>
        <taxon>Viridiplantae</taxon>
        <taxon>Streptophyta</taxon>
        <taxon>Embryophyta</taxon>
        <taxon>Tracheophyta</taxon>
        <taxon>Spermatophyta</taxon>
        <taxon>Magnoliopsida</taxon>
        <taxon>eudicotyledons</taxon>
        <taxon>Gunneridae</taxon>
        <taxon>Pentapetalae</taxon>
        <taxon>rosids</taxon>
        <taxon>Vitales</taxon>
        <taxon>Vitaceae</taxon>
        <taxon>Viteae</taxon>
        <taxon>Vitis</taxon>
    </lineage>
</organism>
<dbReference type="EMBL" id="QGNW01000846">
    <property type="protein sequence ID" value="RVW60782.1"/>
    <property type="molecule type" value="Genomic_DNA"/>
</dbReference>
<keyword evidence="5" id="KW-0677">Repeat</keyword>
<evidence type="ECO:0000256" key="9">
    <source>
        <dbReference type="RuleBase" id="RU000488"/>
    </source>
</evidence>
<dbReference type="InterPro" id="IPR018108">
    <property type="entry name" value="MCP_transmembrane"/>
</dbReference>
<sequence length="241" mass="26300">MSDALINGLAGAGGGIIAQLLTYPLQTVNTRQQTERDPKREKRKLGTIGQMYQVVKHEGWDRLYGGLTPSLVGTAASQVSPFELFSGLLLTCACTYSQYLAGYVLCLPTETSMTSKDLSDQCLISCIATLTVVMRNGVTLLSSQKCKPMAFLLEPIKLNVIAALLPIYSYLTHSNKLKLSLKRKPDLCSHEDDYAIVGVYYYFYQIFRNKAEASALERMKNGIGDGSVGMFSSLVVAALSG</sequence>
<keyword evidence="6" id="KW-1133">Transmembrane helix</keyword>
<dbReference type="GO" id="GO:0055085">
    <property type="term" value="P:transmembrane transport"/>
    <property type="evidence" value="ECO:0007669"/>
    <property type="project" value="InterPro"/>
</dbReference>
<dbReference type="SUPFAM" id="SSF103506">
    <property type="entry name" value="Mitochondrial carrier"/>
    <property type="match status" value="1"/>
</dbReference>
<proteinExistence type="inferred from homology"/>
<evidence type="ECO:0000256" key="2">
    <source>
        <dbReference type="ARBA" id="ARBA00006375"/>
    </source>
</evidence>
<accession>A0A438FLA7</accession>
<keyword evidence="4 8" id="KW-0812">Transmembrane</keyword>
<feature type="repeat" description="Solcar" evidence="8">
    <location>
        <begin position="2"/>
        <end position="91"/>
    </location>
</feature>
<gene>
    <name evidence="10" type="primary">PXN_1</name>
    <name evidence="10" type="ORF">CK203_033540</name>
</gene>
<reference evidence="10 11" key="1">
    <citation type="journal article" date="2018" name="PLoS Genet.">
        <title>Population sequencing reveals clonal diversity and ancestral inbreeding in the grapevine cultivar Chardonnay.</title>
        <authorList>
            <person name="Roach M.J."/>
            <person name="Johnson D.L."/>
            <person name="Bohlmann J."/>
            <person name="van Vuuren H.J."/>
            <person name="Jones S.J."/>
            <person name="Pretorius I.S."/>
            <person name="Schmidt S.A."/>
            <person name="Borneman A.R."/>
        </authorList>
    </citation>
    <scope>NUCLEOTIDE SEQUENCE [LARGE SCALE GENOMIC DNA]</scope>
    <source>
        <strain evidence="11">cv. Chardonnay</strain>
        <tissue evidence="10">Leaf</tissue>
    </source>
</reference>
<dbReference type="GO" id="GO:0006862">
    <property type="term" value="P:nucleotide transport"/>
    <property type="evidence" value="ECO:0007669"/>
    <property type="project" value="InterPro"/>
</dbReference>
<dbReference type="PROSITE" id="PS50920">
    <property type="entry name" value="SOLCAR"/>
    <property type="match status" value="1"/>
</dbReference>
<evidence type="ECO:0000313" key="11">
    <source>
        <dbReference type="Proteomes" id="UP000288805"/>
    </source>
</evidence>
<protein>
    <submittedName>
        <fullName evidence="10">Peroxisomal nicotinamide adenine dinucleotide carrier</fullName>
    </submittedName>
</protein>
<dbReference type="Gene3D" id="1.50.40.10">
    <property type="entry name" value="Mitochondrial carrier domain"/>
    <property type="match status" value="1"/>
</dbReference>
<dbReference type="Proteomes" id="UP000288805">
    <property type="component" value="Unassembled WGS sequence"/>
</dbReference>
<evidence type="ECO:0000256" key="8">
    <source>
        <dbReference type="PROSITE-ProRule" id="PRU00282"/>
    </source>
</evidence>
<evidence type="ECO:0000256" key="4">
    <source>
        <dbReference type="ARBA" id="ARBA00022692"/>
    </source>
</evidence>
<evidence type="ECO:0000313" key="10">
    <source>
        <dbReference type="EMBL" id="RVW60782.1"/>
    </source>
</evidence>
<evidence type="ECO:0000256" key="7">
    <source>
        <dbReference type="ARBA" id="ARBA00023136"/>
    </source>
</evidence>
<keyword evidence="7 8" id="KW-0472">Membrane</keyword>
<dbReference type="InterPro" id="IPR044712">
    <property type="entry name" value="SLC25A32-like"/>
</dbReference>
<comment type="subcellular location">
    <subcellularLocation>
        <location evidence="1">Membrane</location>
        <topology evidence="1">Multi-pass membrane protein</topology>
    </subcellularLocation>
</comment>
<comment type="similarity">
    <text evidence="2 9">Belongs to the mitochondrial carrier (TC 2.A.29) family.</text>
</comment>
<dbReference type="PANTHER" id="PTHR45683">
    <property type="entry name" value="MITOCHONDRIAL NICOTINAMIDE ADENINE DINUCLEOTIDE TRANSPORTER 1-RELATED-RELATED"/>
    <property type="match status" value="1"/>
</dbReference>
<evidence type="ECO:0000256" key="6">
    <source>
        <dbReference type="ARBA" id="ARBA00022989"/>
    </source>
</evidence>
<dbReference type="InterPro" id="IPR023395">
    <property type="entry name" value="MCP_dom_sf"/>
</dbReference>
<name>A0A438FLA7_VITVI</name>
<dbReference type="Pfam" id="PF00153">
    <property type="entry name" value="Mito_carr"/>
    <property type="match status" value="1"/>
</dbReference>
<dbReference type="AlphaFoldDB" id="A0A438FLA7"/>